<reference evidence="11 12" key="1">
    <citation type="journal article" date="2008" name="Nature">
        <title>The Trichoplax genome and the nature of placozoans.</title>
        <authorList>
            <person name="Srivastava M."/>
            <person name="Begovic E."/>
            <person name="Chapman J."/>
            <person name="Putnam N.H."/>
            <person name="Hellsten U."/>
            <person name="Kawashima T."/>
            <person name="Kuo A."/>
            <person name="Mitros T."/>
            <person name="Salamov A."/>
            <person name="Carpenter M.L."/>
            <person name="Signorovitch A.Y."/>
            <person name="Moreno M.A."/>
            <person name="Kamm K."/>
            <person name="Grimwood J."/>
            <person name="Schmutz J."/>
            <person name="Shapiro H."/>
            <person name="Grigoriev I.V."/>
            <person name="Buss L.W."/>
            <person name="Schierwater B."/>
            <person name="Dellaporta S.L."/>
            <person name="Rokhsar D.S."/>
        </authorList>
    </citation>
    <scope>NUCLEOTIDE SEQUENCE [LARGE SCALE GENOMIC DNA]</scope>
    <source>
        <strain evidence="11 12">Grell-BS-1999</strain>
    </source>
</reference>
<keyword evidence="6 9" id="KW-0411">Iron-sulfur</keyword>
<dbReference type="PROSITE" id="PS01099">
    <property type="entry name" value="COMPLEX1_24K"/>
    <property type="match status" value="1"/>
</dbReference>
<evidence type="ECO:0000256" key="9">
    <source>
        <dbReference type="PIRSR" id="PIRSR000216-1"/>
    </source>
</evidence>
<comment type="cofactor">
    <cofactor evidence="8">
        <name>[2Fe-2S] cluster</name>
        <dbReference type="ChEBI" id="CHEBI:190135"/>
    </cofactor>
</comment>
<accession>B3RVX4</accession>
<dbReference type="NCBIfam" id="NF005722">
    <property type="entry name" value="PRK07539.1-2"/>
    <property type="match status" value="1"/>
</dbReference>
<dbReference type="HOGENOM" id="CLU_054362_1_2_1"/>
<dbReference type="CDD" id="cd03064">
    <property type="entry name" value="TRX_Fd_NuoE"/>
    <property type="match status" value="1"/>
</dbReference>
<dbReference type="NCBIfam" id="NF005725">
    <property type="entry name" value="PRK07539.1-5"/>
    <property type="match status" value="1"/>
</dbReference>
<evidence type="ECO:0000256" key="3">
    <source>
        <dbReference type="ARBA" id="ARBA00022723"/>
    </source>
</evidence>
<organism evidence="11 12">
    <name type="scientific">Trichoplax adhaerens</name>
    <name type="common">Trichoplax reptans</name>
    <dbReference type="NCBI Taxonomy" id="10228"/>
    <lineage>
        <taxon>Eukaryota</taxon>
        <taxon>Metazoa</taxon>
        <taxon>Placozoa</taxon>
        <taxon>Uniplacotomia</taxon>
        <taxon>Trichoplacea</taxon>
        <taxon>Trichoplacidae</taxon>
        <taxon>Trichoplax</taxon>
    </lineage>
</organism>
<dbReference type="Gene3D" id="1.10.10.1590">
    <property type="entry name" value="NADH-quinone oxidoreductase subunit E"/>
    <property type="match status" value="1"/>
</dbReference>
<keyword evidence="2 9" id="KW-0001">2Fe-2S</keyword>
<dbReference type="PhylomeDB" id="B3RVX4"/>
<dbReference type="KEGG" id="tad:TRIADDRAFT_24589"/>
<dbReference type="STRING" id="10228.B3RVX4"/>
<dbReference type="EMBL" id="DS985244">
    <property type="protein sequence ID" value="EDV25571.1"/>
    <property type="molecule type" value="Genomic_DNA"/>
</dbReference>
<evidence type="ECO:0000256" key="1">
    <source>
        <dbReference type="ARBA" id="ARBA00010643"/>
    </source>
</evidence>
<dbReference type="InterPro" id="IPR036249">
    <property type="entry name" value="Thioredoxin-like_sf"/>
</dbReference>
<evidence type="ECO:0000256" key="8">
    <source>
        <dbReference type="ARBA" id="ARBA00034078"/>
    </source>
</evidence>
<evidence type="ECO:0008006" key="13">
    <source>
        <dbReference type="Google" id="ProtNLM"/>
    </source>
</evidence>
<gene>
    <name evidence="11" type="ORF">TRIADDRAFT_24589</name>
</gene>
<feature type="binding site" evidence="9">
    <location>
        <position position="136"/>
    </location>
    <ligand>
        <name>[2Fe-2S] cluster</name>
        <dbReference type="ChEBI" id="CHEBI:190135"/>
    </ligand>
</feature>
<evidence type="ECO:0000256" key="6">
    <source>
        <dbReference type="ARBA" id="ARBA00023014"/>
    </source>
</evidence>
<evidence type="ECO:0000256" key="10">
    <source>
        <dbReference type="SAM" id="MobiDB-lite"/>
    </source>
</evidence>
<dbReference type="GO" id="GO:0008137">
    <property type="term" value="F:NADH dehydrogenase (ubiquinone) activity"/>
    <property type="evidence" value="ECO:0007669"/>
    <property type="project" value="UniProtKB-ARBA"/>
</dbReference>
<dbReference type="OrthoDB" id="10254187at2759"/>
<feature type="binding site" evidence="9">
    <location>
        <position position="100"/>
    </location>
    <ligand>
        <name>[2Fe-2S] cluster</name>
        <dbReference type="ChEBI" id="CHEBI:190135"/>
    </ligand>
</feature>
<dbReference type="GO" id="GO:0045271">
    <property type="term" value="C:respiratory chain complex I"/>
    <property type="evidence" value="ECO:0000318"/>
    <property type="project" value="GO_Central"/>
</dbReference>
<dbReference type="OMA" id="IMSIYPE"/>
<dbReference type="eggNOG" id="KOG3196">
    <property type="taxonomic scope" value="Eukaryota"/>
</dbReference>
<keyword evidence="7" id="KW-0520">NAD</keyword>
<feature type="binding site" evidence="9">
    <location>
        <position position="140"/>
    </location>
    <ligand>
        <name>[2Fe-2S] cluster</name>
        <dbReference type="ChEBI" id="CHEBI:190135"/>
    </ligand>
</feature>
<dbReference type="InterPro" id="IPR042128">
    <property type="entry name" value="NuoE_dom"/>
</dbReference>
<dbReference type="SUPFAM" id="SSF52833">
    <property type="entry name" value="Thioredoxin-like"/>
    <property type="match status" value="1"/>
</dbReference>
<dbReference type="FunCoup" id="B3RVX4">
    <property type="interactions" value="1491"/>
</dbReference>
<dbReference type="PANTHER" id="PTHR10371:SF3">
    <property type="entry name" value="NADH DEHYDROGENASE [UBIQUINONE] FLAVOPROTEIN 2, MITOCHONDRIAL"/>
    <property type="match status" value="1"/>
</dbReference>
<comment type="cofactor">
    <cofactor evidence="9">
        <name>[2Fe-2S] cluster</name>
        <dbReference type="ChEBI" id="CHEBI:190135"/>
    </cofactor>
    <text evidence="9">Binds 1 [2Fe-2S] cluster.</text>
</comment>
<dbReference type="InParanoid" id="B3RVX4"/>
<keyword evidence="12" id="KW-1185">Reference proteome</keyword>
<keyword evidence="5 9" id="KW-0408">Iron</keyword>
<dbReference type="Gene3D" id="3.40.30.10">
    <property type="entry name" value="Glutaredoxin"/>
    <property type="match status" value="1"/>
</dbReference>
<dbReference type="NCBIfam" id="TIGR01958">
    <property type="entry name" value="nuoE_fam"/>
    <property type="match status" value="1"/>
</dbReference>
<evidence type="ECO:0000256" key="5">
    <source>
        <dbReference type="ARBA" id="ARBA00023004"/>
    </source>
</evidence>
<evidence type="ECO:0000313" key="12">
    <source>
        <dbReference type="Proteomes" id="UP000009022"/>
    </source>
</evidence>
<dbReference type="Pfam" id="PF01257">
    <property type="entry name" value="2Fe-2S_thioredx"/>
    <property type="match status" value="1"/>
</dbReference>
<dbReference type="FunFam" id="1.10.10.1590:FF:000001">
    <property type="entry name" value="NADH-quinone oxidoreductase subunit E"/>
    <property type="match status" value="1"/>
</dbReference>
<dbReference type="PIRSF" id="PIRSF000216">
    <property type="entry name" value="NADH_DH_24kDa"/>
    <property type="match status" value="1"/>
</dbReference>
<protein>
    <recommendedName>
        <fullName evidence="13">NADH dehydrogenase [ubiquinone] flavoprotein 2, mitochondrial</fullName>
    </recommendedName>
</protein>
<dbReference type="GO" id="GO:0046872">
    <property type="term" value="F:metal ion binding"/>
    <property type="evidence" value="ECO:0007669"/>
    <property type="project" value="UniProtKB-KW"/>
</dbReference>
<dbReference type="GO" id="GO:0005743">
    <property type="term" value="C:mitochondrial inner membrane"/>
    <property type="evidence" value="ECO:0007669"/>
    <property type="project" value="UniProtKB-ARBA"/>
</dbReference>
<feature type="binding site" evidence="9">
    <location>
        <position position="95"/>
    </location>
    <ligand>
        <name>[2Fe-2S] cluster</name>
        <dbReference type="ChEBI" id="CHEBI:190135"/>
    </ligand>
</feature>
<dbReference type="GO" id="GO:0051537">
    <property type="term" value="F:2 iron, 2 sulfur cluster binding"/>
    <property type="evidence" value="ECO:0007669"/>
    <property type="project" value="UniProtKB-KW"/>
</dbReference>
<dbReference type="InterPro" id="IPR041921">
    <property type="entry name" value="NuoE_N"/>
</dbReference>
<evidence type="ECO:0000313" key="11">
    <source>
        <dbReference type="EMBL" id="EDV25571.1"/>
    </source>
</evidence>
<proteinExistence type="inferred from homology"/>
<dbReference type="GO" id="GO:0006120">
    <property type="term" value="P:mitochondrial electron transport, NADH to ubiquinone"/>
    <property type="evidence" value="ECO:0000318"/>
    <property type="project" value="GO_Central"/>
</dbReference>
<keyword evidence="4" id="KW-1278">Translocase</keyword>
<dbReference type="CTD" id="6753322"/>
<dbReference type="GeneID" id="6753322"/>
<dbReference type="InterPro" id="IPR002023">
    <property type="entry name" value="NuoE-like"/>
</dbReference>
<dbReference type="RefSeq" id="XP_002111604.1">
    <property type="nucleotide sequence ID" value="XM_002111568.1"/>
</dbReference>
<dbReference type="PANTHER" id="PTHR10371">
    <property type="entry name" value="NADH DEHYDROGENASE UBIQUINONE FLAVOPROTEIN 2, MITOCHONDRIAL"/>
    <property type="match status" value="1"/>
</dbReference>
<evidence type="ECO:0000256" key="2">
    <source>
        <dbReference type="ARBA" id="ARBA00022714"/>
    </source>
</evidence>
<dbReference type="Proteomes" id="UP000009022">
    <property type="component" value="Unassembled WGS sequence"/>
</dbReference>
<sequence>HRDSKDNNLDIPFEFTEKSKKRAEQIIANYPEGHKNAAIIPLLDLAQRQHGWLPLTAMNYVADYLSVSRMRIYEVATFYTMFNRYPMGKYHIQICTTTPCMLRDSDSILNVIKSKLGIEIGQTTKDGLFTLSEVECLGACVNAPMVQINDDYYEDLTTNDMEEILDSLKAGSKPTAGPRSGRKCAEPITGLTSLSSPPTGPGFGVRDDL</sequence>
<comment type="similarity">
    <text evidence="1">Belongs to the complex I 24 kDa subunit family.</text>
</comment>
<dbReference type="GO" id="GO:0016491">
    <property type="term" value="F:oxidoreductase activity"/>
    <property type="evidence" value="ECO:0007669"/>
    <property type="project" value="InterPro"/>
</dbReference>
<feature type="non-terminal residue" evidence="11">
    <location>
        <position position="1"/>
    </location>
</feature>
<dbReference type="FunFam" id="3.40.30.10:FF:000022">
    <property type="entry name" value="NADH dehydrogenase flavoprotein 2, mitochondrial"/>
    <property type="match status" value="1"/>
</dbReference>
<feature type="region of interest" description="Disordered" evidence="10">
    <location>
        <begin position="169"/>
        <end position="209"/>
    </location>
</feature>
<name>B3RVX4_TRIAD</name>
<dbReference type="AlphaFoldDB" id="B3RVX4"/>
<evidence type="ECO:0000256" key="7">
    <source>
        <dbReference type="ARBA" id="ARBA00023027"/>
    </source>
</evidence>
<keyword evidence="3 9" id="KW-0479">Metal-binding</keyword>
<evidence type="ECO:0000256" key="4">
    <source>
        <dbReference type="ARBA" id="ARBA00022967"/>
    </source>
</evidence>